<proteinExistence type="predicted"/>
<reference evidence="2 3" key="1">
    <citation type="submission" date="2018-09" db="EMBL/GenBank/DDBJ databases">
        <authorList>
            <person name="Wang X."/>
            <person name="Du Z."/>
        </authorList>
    </citation>
    <scope>NUCLEOTIDE SEQUENCE [LARGE SCALE GENOMIC DNA]</scope>
    <source>
        <strain evidence="2 3">N3</strain>
    </source>
</reference>
<sequence length="220" mass="25215">MKKLLLTALFLGVGFGLYAQEKTNKNWYGVSSSETILSFGSVENNGQDLSNVVRFSPFVNFGTQFHKDFSEKSGFYTGLSIRNIGMINDINDSVRVKQRVYTIGIPIAIKFGDMKGNLGAIGFENEFALNYKQKVYVNEEKSKSNIWFSDRTKIYLPSVFVEFKSKYGNYIRFKYYLTDFLETDNQKINVAGVDYSPTRSTLFYVSTGIMLKNFDIYKKD</sequence>
<dbReference type="OrthoDB" id="1118205at2"/>
<dbReference type="AlphaFoldDB" id="A0A418PWN8"/>
<dbReference type="RefSeq" id="WP_119476045.1">
    <property type="nucleotide sequence ID" value="NZ_QXML01000001.1"/>
</dbReference>
<name>A0A418PWN8_9BACT</name>
<dbReference type="Proteomes" id="UP000283522">
    <property type="component" value="Unassembled WGS sequence"/>
</dbReference>
<evidence type="ECO:0000313" key="2">
    <source>
        <dbReference type="EMBL" id="RIW18568.1"/>
    </source>
</evidence>
<dbReference type="EMBL" id="QXML01000001">
    <property type="protein sequence ID" value="RIW18568.1"/>
    <property type="molecule type" value="Genomic_DNA"/>
</dbReference>
<feature type="signal peptide" evidence="1">
    <location>
        <begin position="1"/>
        <end position="19"/>
    </location>
</feature>
<evidence type="ECO:0008006" key="4">
    <source>
        <dbReference type="Google" id="ProtNLM"/>
    </source>
</evidence>
<gene>
    <name evidence="2" type="ORF">D0X99_02460</name>
</gene>
<feature type="chain" id="PRO_5019016047" description="Outer membrane protein beta-barrel domain-containing protein" evidence="1">
    <location>
        <begin position="20"/>
        <end position="220"/>
    </location>
</feature>
<evidence type="ECO:0000313" key="3">
    <source>
        <dbReference type="Proteomes" id="UP000283522"/>
    </source>
</evidence>
<keyword evidence="3" id="KW-1185">Reference proteome</keyword>
<keyword evidence="1" id="KW-0732">Signal</keyword>
<accession>A0A418PWN8</accession>
<comment type="caution">
    <text evidence="2">The sequence shown here is derived from an EMBL/GenBank/DDBJ whole genome shotgun (WGS) entry which is preliminary data.</text>
</comment>
<protein>
    <recommendedName>
        <fullName evidence="4">Outer membrane protein beta-barrel domain-containing protein</fullName>
    </recommendedName>
</protein>
<organism evidence="2 3">
    <name type="scientific">Algoriphagus lacus</name>
    <dbReference type="NCBI Taxonomy" id="2056311"/>
    <lineage>
        <taxon>Bacteria</taxon>
        <taxon>Pseudomonadati</taxon>
        <taxon>Bacteroidota</taxon>
        <taxon>Cytophagia</taxon>
        <taxon>Cytophagales</taxon>
        <taxon>Cyclobacteriaceae</taxon>
        <taxon>Algoriphagus</taxon>
    </lineage>
</organism>
<evidence type="ECO:0000256" key="1">
    <source>
        <dbReference type="SAM" id="SignalP"/>
    </source>
</evidence>